<evidence type="ECO:0000313" key="2">
    <source>
        <dbReference type="Proteomes" id="UP000288002"/>
    </source>
</evidence>
<sequence length="86" mass="9573">MSSFEGALITHRGVTFAVVIVKHHYTSSSSAAQPVRESFQPHFPGVPVVLASQDSRGTFRYHGRQDLAKLLAGLQPSQIPWRKYHT</sequence>
<accession>A0AA94ENP5</accession>
<dbReference type="AlphaFoldDB" id="A0AA94ENP5"/>
<dbReference type="EMBL" id="MKWS01000010">
    <property type="protein sequence ID" value="RVD76872.1"/>
    <property type="molecule type" value="Genomic_DNA"/>
</dbReference>
<reference evidence="1 2" key="1">
    <citation type="submission" date="2016-10" db="EMBL/GenBank/DDBJ databases">
        <title>Search of new enzymes for the oxidation of sulfur compounds.</title>
        <authorList>
            <person name="Novo A."/>
            <person name="Moreira I.S."/>
            <person name="Castro P.M."/>
        </authorList>
    </citation>
    <scope>NUCLEOTIDE SEQUENCE [LARGE SCALE GENOMIC DNA]</scope>
    <source>
        <strain evidence="1 2">A9</strain>
    </source>
</reference>
<proteinExistence type="predicted"/>
<dbReference type="Proteomes" id="UP000288002">
    <property type="component" value="Unassembled WGS sequence"/>
</dbReference>
<evidence type="ECO:0000313" key="1">
    <source>
        <dbReference type="EMBL" id="RVD76872.1"/>
    </source>
</evidence>
<comment type="caution">
    <text evidence="1">The sequence shown here is derived from an EMBL/GenBank/DDBJ whole genome shotgun (WGS) entry which is preliminary data.</text>
</comment>
<organism evidence="1 2">
    <name type="scientific">Pseudomonas koreensis</name>
    <dbReference type="NCBI Taxonomy" id="198620"/>
    <lineage>
        <taxon>Bacteria</taxon>
        <taxon>Pseudomonadati</taxon>
        <taxon>Pseudomonadota</taxon>
        <taxon>Gammaproteobacteria</taxon>
        <taxon>Pseudomonadales</taxon>
        <taxon>Pseudomonadaceae</taxon>
        <taxon>Pseudomonas</taxon>
    </lineage>
</organism>
<gene>
    <name evidence="1" type="ORF">A9HBioS_3412</name>
</gene>
<name>A0AA94ENP5_9PSED</name>
<protein>
    <submittedName>
        <fullName evidence="1">Uncharacterized protein</fullName>
    </submittedName>
</protein>